<evidence type="ECO:0000313" key="1">
    <source>
        <dbReference type="EMBL" id="KAK9939986.1"/>
    </source>
</evidence>
<sequence>MASAFGSDSVSGFEKDPKLEDQDQKKVFLKKKKRIRRRKVNEEKNKGKRKLVHTGDWINLLLRNVPMLVEVDMASLGPRRNEIMRLAFTQLSCCLHQINILKLDICQVDKIAFPIFANVKYLELYLDPIYDMVLVHLSSFMKGCPRMQKLLLKVPIHTLYLIKNAVALEKFIVHPGPCRKCYPEKDRANVPFVKFEANARADAMKYLRQNFPSSIEFVRL</sequence>
<comment type="caution">
    <text evidence="1">The sequence shown here is derived from an EMBL/GenBank/DDBJ whole genome shotgun (WGS) entry which is preliminary data.</text>
</comment>
<accession>A0AAW1XUN0</accession>
<reference evidence="1 2" key="1">
    <citation type="journal article" date="2023" name="G3 (Bethesda)">
        <title>A chromosome-length genome assembly and annotation of blackberry (Rubus argutus, cv. 'Hillquist').</title>
        <authorList>
            <person name="Bruna T."/>
            <person name="Aryal R."/>
            <person name="Dudchenko O."/>
            <person name="Sargent D.J."/>
            <person name="Mead D."/>
            <person name="Buti M."/>
            <person name="Cavallini A."/>
            <person name="Hytonen T."/>
            <person name="Andres J."/>
            <person name="Pham M."/>
            <person name="Weisz D."/>
            <person name="Mascagni F."/>
            <person name="Usai G."/>
            <person name="Natali L."/>
            <person name="Bassil N."/>
            <person name="Fernandez G.E."/>
            <person name="Lomsadze A."/>
            <person name="Armour M."/>
            <person name="Olukolu B."/>
            <person name="Poorten T."/>
            <person name="Britton C."/>
            <person name="Davik J."/>
            <person name="Ashrafi H."/>
            <person name="Aiden E.L."/>
            <person name="Borodovsky M."/>
            <person name="Worthington M."/>
        </authorList>
    </citation>
    <scope>NUCLEOTIDE SEQUENCE [LARGE SCALE GENOMIC DNA]</scope>
    <source>
        <strain evidence="1">PI 553951</strain>
    </source>
</reference>
<proteinExistence type="predicted"/>
<protein>
    <submittedName>
        <fullName evidence="1">Uncharacterized protein</fullName>
    </submittedName>
</protein>
<dbReference type="AlphaFoldDB" id="A0AAW1XUN0"/>
<dbReference type="Proteomes" id="UP001457282">
    <property type="component" value="Unassembled WGS sequence"/>
</dbReference>
<keyword evidence="2" id="KW-1185">Reference proteome</keyword>
<evidence type="ECO:0000313" key="2">
    <source>
        <dbReference type="Proteomes" id="UP001457282"/>
    </source>
</evidence>
<name>A0AAW1XUN0_RUBAR</name>
<gene>
    <name evidence="1" type="ORF">M0R45_016664</name>
</gene>
<organism evidence="1 2">
    <name type="scientific">Rubus argutus</name>
    <name type="common">Southern blackberry</name>
    <dbReference type="NCBI Taxonomy" id="59490"/>
    <lineage>
        <taxon>Eukaryota</taxon>
        <taxon>Viridiplantae</taxon>
        <taxon>Streptophyta</taxon>
        <taxon>Embryophyta</taxon>
        <taxon>Tracheophyta</taxon>
        <taxon>Spermatophyta</taxon>
        <taxon>Magnoliopsida</taxon>
        <taxon>eudicotyledons</taxon>
        <taxon>Gunneridae</taxon>
        <taxon>Pentapetalae</taxon>
        <taxon>rosids</taxon>
        <taxon>fabids</taxon>
        <taxon>Rosales</taxon>
        <taxon>Rosaceae</taxon>
        <taxon>Rosoideae</taxon>
        <taxon>Rosoideae incertae sedis</taxon>
        <taxon>Rubus</taxon>
    </lineage>
</organism>
<dbReference type="EMBL" id="JBEDUW010000003">
    <property type="protein sequence ID" value="KAK9939986.1"/>
    <property type="molecule type" value="Genomic_DNA"/>
</dbReference>